<dbReference type="EMBL" id="BAAAPW010000005">
    <property type="protein sequence ID" value="GAA2041385.1"/>
    <property type="molecule type" value="Genomic_DNA"/>
</dbReference>
<reference evidence="2" key="1">
    <citation type="journal article" date="2019" name="Int. J. Syst. Evol. Microbiol.">
        <title>The Global Catalogue of Microorganisms (GCM) 10K type strain sequencing project: providing services to taxonomists for standard genome sequencing and annotation.</title>
        <authorList>
            <consortium name="The Broad Institute Genomics Platform"/>
            <consortium name="The Broad Institute Genome Sequencing Center for Infectious Disease"/>
            <person name="Wu L."/>
            <person name="Ma J."/>
        </authorList>
    </citation>
    <scope>NUCLEOTIDE SEQUENCE [LARGE SCALE GENOMIC DNA]</scope>
    <source>
        <strain evidence="2">JCM 15672</strain>
    </source>
</reference>
<evidence type="ECO:0000313" key="1">
    <source>
        <dbReference type="EMBL" id="GAA2041385.1"/>
    </source>
</evidence>
<keyword evidence="2" id="KW-1185">Reference proteome</keyword>
<name>A0ABP5GBE1_9MICO</name>
<sequence>MNARPFHSLRLRMRRVRREPPGVVDAAASAGAAGDVVVIESPISRHVDVNIAWGNRSMLT</sequence>
<gene>
    <name evidence="1" type="ORF">GCM10009819_28990</name>
</gene>
<dbReference type="Proteomes" id="UP001501196">
    <property type="component" value="Unassembled WGS sequence"/>
</dbReference>
<protein>
    <submittedName>
        <fullName evidence="1">Uncharacterized protein</fullName>
    </submittedName>
</protein>
<organism evidence="1 2">
    <name type="scientific">Agromyces tropicus</name>
    <dbReference type="NCBI Taxonomy" id="555371"/>
    <lineage>
        <taxon>Bacteria</taxon>
        <taxon>Bacillati</taxon>
        <taxon>Actinomycetota</taxon>
        <taxon>Actinomycetes</taxon>
        <taxon>Micrococcales</taxon>
        <taxon>Microbacteriaceae</taxon>
        <taxon>Agromyces</taxon>
    </lineage>
</organism>
<accession>A0ABP5GBE1</accession>
<evidence type="ECO:0000313" key="2">
    <source>
        <dbReference type="Proteomes" id="UP001501196"/>
    </source>
</evidence>
<comment type="caution">
    <text evidence="1">The sequence shown here is derived from an EMBL/GenBank/DDBJ whole genome shotgun (WGS) entry which is preliminary data.</text>
</comment>
<proteinExistence type="predicted"/>